<dbReference type="Proteomes" id="UP000095281">
    <property type="component" value="Unplaced"/>
</dbReference>
<organism evidence="1 2">
    <name type="scientific">Meloidogyne hapla</name>
    <name type="common">Root-knot nematode worm</name>
    <dbReference type="NCBI Taxonomy" id="6305"/>
    <lineage>
        <taxon>Eukaryota</taxon>
        <taxon>Metazoa</taxon>
        <taxon>Ecdysozoa</taxon>
        <taxon>Nematoda</taxon>
        <taxon>Chromadorea</taxon>
        <taxon>Rhabditida</taxon>
        <taxon>Tylenchina</taxon>
        <taxon>Tylenchomorpha</taxon>
        <taxon>Tylenchoidea</taxon>
        <taxon>Meloidogynidae</taxon>
        <taxon>Meloidogyninae</taxon>
        <taxon>Meloidogyne</taxon>
    </lineage>
</organism>
<reference evidence="2" key="1">
    <citation type="submission" date="2016-11" db="UniProtKB">
        <authorList>
            <consortium name="WormBaseParasite"/>
        </authorList>
    </citation>
    <scope>IDENTIFICATION</scope>
</reference>
<name>A0A1I8BFZ6_MELHA</name>
<evidence type="ECO:0000313" key="2">
    <source>
        <dbReference type="WBParaSite" id="MhA1_Contig2326.frz3.gene3"/>
    </source>
</evidence>
<evidence type="ECO:0000313" key="1">
    <source>
        <dbReference type="Proteomes" id="UP000095281"/>
    </source>
</evidence>
<sequence>MDIIDYEKNFVLVYEDLIKIESKINKKYEEFKTLLFKEMKIIEDEYNKEEEIFKKRKTGESNNVIDFITKISPFQNYEDQVLALLKADWNSIVLDDNSGRPTIFYTKWLKEQHSIQIIKLLETDGEFWQFLINCNLCINIVENIFEKSV</sequence>
<dbReference type="WBParaSite" id="MhA1_Contig2326.frz3.gene3">
    <property type="protein sequence ID" value="MhA1_Contig2326.frz3.gene3"/>
    <property type="gene ID" value="MhA1_Contig2326.frz3.gene3"/>
</dbReference>
<protein>
    <submittedName>
        <fullName evidence="2">ANK_REP_REGION domain-containing protein</fullName>
    </submittedName>
</protein>
<proteinExistence type="predicted"/>
<accession>A0A1I8BFZ6</accession>
<keyword evidence="1" id="KW-1185">Reference proteome</keyword>
<dbReference type="AlphaFoldDB" id="A0A1I8BFZ6"/>